<feature type="signal peptide" evidence="5">
    <location>
        <begin position="1"/>
        <end position="26"/>
    </location>
</feature>
<dbReference type="Pfam" id="PF01476">
    <property type="entry name" value="LysM"/>
    <property type="match status" value="2"/>
</dbReference>
<feature type="domain" description="LysM" evidence="6">
    <location>
        <begin position="223"/>
        <end position="269"/>
    </location>
</feature>
<dbReference type="GO" id="GO:0008061">
    <property type="term" value="F:chitin binding"/>
    <property type="evidence" value="ECO:0007669"/>
    <property type="project" value="UniProtKB-KW"/>
</dbReference>
<dbReference type="EMBL" id="JAUEDM010000002">
    <property type="protein sequence ID" value="KAK3326619.1"/>
    <property type="molecule type" value="Genomic_DNA"/>
</dbReference>
<dbReference type="PANTHER" id="PTHR34997:SF1">
    <property type="entry name" value="PEPTIDOGLYCAN-BINDING LYSIN DOMAIN"/>
    <property type="match status" value="1"/>
</dbReference>
<dbReference type="InterPro" id="IPR018392">
    <property type="entry name" value="LysM"/>
</dbReference>
<protein>
    <recommendedName>
        <fullName evidence="6">LysM domain-containing protein</fullName>
    </recommendedName>
</protein>
<evidence type="ECO:0000259" key="6">
    <source>
        <dbReference type="PROSITE" id="PS51782"/>
    </source>
</evidence>
<dbReference type="PROSITE" id="PS51782">
    <property type="entry name" value="LYSM"/>
    <property type="match status" value="3"/>
</dbReference>
<sequence>MAVSVPTLLSPLLLLLATTAFRDASAQQLLGLLVDYAAYADLLSDSDVDLLGADDLNALCIAGCRSSLVSIRSQIASACNANTDDVVTGNIAYPGISLLFMTAGNKATYFVDRFLFAYDVSCHVDGSVTASCGAAGYHFTTPGAYGSTISATTGTATGSAAPLPLVATCIQTYAVAAGDTCKSISQAQGVSTYGLISCNGLDLFCSQLPSGGGQQLCLPGACQTHKWTGVDSCESVTQHYNVSMANFLSWNPIFDPYCTNAGPRWTDWTVCISLSRMPLFTWADSLYQSTRRSSASSFRTHGSPHSAKRQGGLDARLHPSNGTLPPRRKLLHHHPAWLLHHICPIPHHNPSIDEDCTNLWLGYAYCVRPVDNAVEVPASTTFTRPPAYTPPPPPPVISVPATTSTSSTLPHAPSSAPSCTACVSVAFSNQVLLKLFLVWNPSLQRGPDCTLSPGLSYCIGVEGGGLSTVIDISEPPTSSSSGGGGGGVSPPAPTRPGSIETCRLYHEVVSGDGCCAISQQYGISLDDFYLWNPGVGTDCGALWLGYAVCVGI</sequence>
<dbReference type="PANTHER" id="PTHR34997">
    <property type="entry name" value="AM15"/>
    <property type="match status" value="1"/>
</dbReference>
<keyword evidence="1" id="KW-0147">Chitin-binding</keyword>
<evidence type="ECO:0000256" key="2">
    <source>
        <dbReference type="ARBA" id="ARBA00023026"/>
    </source>
</evidence>
<organism evidence="7 8">
    <name type="scientific">Apodospora peruviana</name>
    <dbReference type="NCBI Taxonomy" id="516989"/>
    <lineage>
        <taxon>Eukaryota</taxon>
        <taxon>Fungi</taxon>
        <taxon>Dikarya</taxon>
        <taxon>Ascomycota</taxon>
        <taxon>Pezizomycotina</taxon>
        <taxon>Sordariomycetes</taxon>
        <taxon>Sordariomycetidae</taxon>
        <taxon>Sordariales</taxon>
        <taxon>Lasiosphaeriaceae</taxon>
        <taxon>Apodospora</taxon>
    </lineage>
</organism>
<name>A0AAE0IKH3_9PEZI</name>
<feature type="domain" description="LysM" evidence="6">
    <location>
        <begin position="171"/>
        <end position="216"/>
    </location>
</feature>
<gene>
    <name evidence="7" type="ORF">B0H66DRAFT_617709</name>
</gene>
<dbReference type="SUPFAM" id="SSF54106">
    <property type="entry name" value="LysM domain"/>
    <property type="match status" value="2"/>
</dbReference>
<dbReference type="Proteomes" id="UP001283341">
    <property type="component" value="Unassembled WGS sequence"/>
</dbReference>
<accession>A0AAE0IKH3</accession>
<reference evidence="7" key="2">
    <citation type="submission" date="2023-06" db="EMBL/GenBank/DDBJ databases">
        <authorList>
            <consortium name="Lawrence Berkeley National Laboratory"/>
            <person name="Haridas S."/>
            <person name="Hensen N."/>
            <person name="Bonometti L."/>
            <person name="Westerberg I."/>
            <person name="Brannstrom I.O."/>
            <person name="Guillou S."/>
            <person name="Cros-Aarteil S."/>
            <person name="Calhoun S."/>
            <person name="Kuo A."/>
            <person name="Mondo S."/>
            <person name="Pangilinan J."/>
            <person name="Riley R."/>
            <person name="Labutti K."/>
            <person name="Andreopoulos B."/>
            <person name="Lipzen A."/>
            <person name="Chen C."/>
            <person name="Yanf M."/>
            <person name="Daum C."/>
            <person name="Ng V."/>
            <person name="Clum A."/>
            <person name="Steindorff A."/>
            <person name="Ohm R."/>
            <person name="Martin F."/>
            <person name="Silar P."/>
            <person name="Natvig D."/>
            <person name="Lalanne C."/>
            <person name="Gautier V."/>
            <person name="Ament-Velasquez S.L."/>
            <person name="Kruys A."/>
            <person name="Hutchinson M.I."/>
            <person name="Powell A.J."/>
            <person name="Barry K."/>
            <person name="Miller A.N."/>
            <person name="Grigoriev I.V."/>
            <person name="Debuchy R."/>
            <person name="Gladieux P."/>
            <person name="Thoren M.H."/>
            <person name="Johannesson H."/>
        </authorList>
    </citation>
    <scope>NUCLEOTIDE SEQUENCE</scope>
    <source>
        <strain evidence="7">CBS 118394</strain>
    </source>
</reference>
<feature type="region of interest" description="Disordered" evidence="4">
    <location>
        <begin position="295"/>
        <end position="325"/>
    </location>
</feature>
<evidence type="ECO:0000256" key="1">
    <source>
        <dbReference type="ARBA" id="ARBA00022669"/>
    </source>
</evidence>
<evidence type="ECO:0000313" key="7">
    <source>
        <dbReference type="EMBL" id="KAK3326619.1"/>
    </source>
</evidence>
<dbReference type="CDD" id="cd00118">
    <property type="entry name" value="LysM"/>
    <property type="match status" value="3"/>
</dbReference>
<feature type="domain" description="LysM" evidence="6">
    <location>
        <begin position="504"/>
        <end position="550"/>
    </location>
</feature>
<dbReference type="InterPro" id="IPR036779">
    <property type="entry name" value="LysM_dom_sf"/>
</dbReference>
<keyword evidence="2" id="KW-0843">Virulence</keyword>
<dbReference type="Gene3D" id="3.10.350.10">
    <property type="entry name" value="LysM domain"/>
    <property type="match status" value="3"/>
</dbReference>
<feature type="chain" id="PRO_5042198758" description="LysM domain-containing protein" evidence="5">
    <location>
        <begin position="27"/>
        <end position="552"/>
    </location>
</feature>
<comment type="similarity">
    <text evidence="3">Belongs to the secreted LysM effector family.</text>
</comment>
<keyword evidence="5" id="KW-0732">Signal</keyword>
<evidence type="ECO:0000256" key="3">
    <source>
        <dbReference type="ARBA" id="ARBA00044955"/>
    </source>
</evidence>
<dbReference type="SMART" id="SM00257">
    <property type="entry name" value="LysM"/>
    <property type="match status" value="2"/>
</dbReference>
<comment type="caution">
    <text evidence="7">The sequence shown here is derived from an EMBL/GenBank/DDBJ whole genome shotgun (WGS) entry which is preliminary data.</text>
</comment>
<keyword evidence="8" id="KW-1185">Reference proteome</keyword>
<reference evidence="7" key="1">
    <citation type="journal article" date="2023" name="Mol. Phylogenet. Evol.">
        <title>Genome-scale phylogeny and comparative genomics of the fungal order Sordariales.</title>
        <authorList>
            <person name="Hensen N."/>
            <person name="Bonometti L."/>
            <person name="Westerberg I."/>
            <person name="Brannstrom I.O."/>
            <person name="Guillou S."/>
            <person name="Cros-Aarteil S."/>
            <person name="Calhoun S."/>
            <person name="Haridas S."/>
            <person name="Kuo A."/>
            <person name="Mondo S."/>
            <person name="Pangilinan J."/>
            <person name="Riley R."/>
            <person name="LaButti K."/>
            <person name="Andreopoulos B."/>
            <person name="Lipzen A."/>
            <person name="Chen C."/>
            <person name="Yan M."/>
            <person name="Daum C."/>
            <person name="Ng V."/>
            <person name="Clum A."/>
            <person name="Steindorff A."/>
            <person name="Ohm R.A."/>
            <person name="Martin F."/>
            <person name="Silar P."/>
            <person name="Natvig D.O."/>
            <person name="Lalanne C."/>
            <person name="Gautier V."/>
            <person name="Ament-Velasquez S.L."/>
            <person name="Kruys A."/>
            <person name="Hutchinson M.I."/>
            <person name="Powell A.J."/>
            <person name="Barry K."/>
            <person name="Miller A.N."/>
            <person name="Grigoriev I.V."/>
            <person name="Debuchy R."/>
            <person name="Gladieux P."/>
            <person name="Hiltunen Thoren M."/>
            <person name="Johannesson H."/>
        </authorList>
    </citation>
    <scope>NUCLEOTIDE SEQUENCE</scope>
    <source>
        <strain evidence="7">CBS 118394</strain>
    </source>
</reference>
<dbReference type="InterPro" id="IPR052210">
    <property type="entry name" value="LysM1-like"/>
</dbReference>
<feature type="region of interest" description="Disordered" evidence="4">
    <location>
        <begin position="472"/>
        <end position="494"/>
    </location>
</feature>
<evidence type="ECO:0000313" key="8">
    <source>
        <dbReference type="Proteomes" id="UP001283341"/>
    </source>
</evidence>
<dbReference type="AlphaFoldDB" id="A0AAE0IKH3"/>
<proteinExistence type="inferred from homology"/>
<evidence type="ECO:0000256" key="4">
    <source>
        <dbReference type="SAM" id="MobiDB-lite"/>
    </source>
</evidence>
<evidence type="ECO:0000256" key="5">
    <source>
        <dbReference type="SAM" id="SignalP"/>
    </source>
</evidence>